<evidence type="ECO:0008006" key="3">
    <source>
        <dbReference type="Google" id="ProtNLM"/>
    </source>
</evidence>
<dbReference type="EMBL" id="JAIEZQ010000003">
    <property type="protein sequence ID" value="MBY9076792.1"/>
    <property type="molecule type" value="Genomic_DNA"/>
</dbReference>
<evidence type="ECO:0000313" key="1">
    <source>
        <dbReference type="EMBL" id="MBY9076792.1"/>
    </source>
</evidence>
<protein>
    <recommendedName>
        <fullName evidence="3">DUF222 domain-containing protein</fullName>
    </recommendedName>
</protein>
<comment type="caution">
    <text evidence="1">The sequence shown here is derived from an EMBL/GenBank/DDBJ whole genome shotgun (WGS) entry which is preliminary data.</text>
</comment>
<sequence>MTHGHSLEQTIDATHRALDERMAAATAPHRDLTRPRETYADTDGFLASASRHLAAVEVVLLRPVSRAVPDGEALVQRYLGAARRLELTLALVKARLYGEAHAIYLPWQELWAVVERQLHAQNQAERELVSALLTHGPPAELDLMAQRVFDAETKAPTRPHPHLPHTGMAGTVARRVFAVADRFWDTAEGRVVPEPVRPPPRRHDSLLAQYLVADPLLDHDAKVMEHHRHRRHPKP</sequence>
<organism evidence="1 2">
    <name type="scientific">Nocardioides jiangsuensis</name>
    <dbReference type="NCBI Taxonomy" id="2866161"/>
    <lineage>
        <taxon>Bacteria</taxon>
        <taxon>Bacillati</taxon>
        <taxon>Actinomycetota</taxon>
        <taxon>Actinomycetes</taxon>
        <taxon>Propionibacteriales</taxon>
        <taxon>Nocardioidaceae</taxon>
        <taxon>Nocardioides</taxon>
    </lineage>
</organism>
<proteinExistence type="predicted"/>
<gene>
    <name evidence="1" type="ORF">K1X13_18325</name>
</gene>
<name>A0ABS7RT36_9ACTN</name>
<reference evidence="1 2" key="1">
    <citation type="submission" date="2021-08" db="EMBL/GenBank/DDBJ databases">
        <title>Nocardioides bacterium WL0053 sp. nov., isolated from the sediment.</title>
        <authorList>
            <person name="Wang L."/>
            <person name="Zhang D."/>
            <person name="Zhang A."/>
        </authorList>
    </citation>
    <scope>NUCLEOTIDE SEQUENCE [LARGE SCALE GENOMIC DNA]</scope>
    <source>
        <strain evidence="1 2">WL0053</strain>
    </source>
</reference>
<accession>A0ABS7RT36</accession>
<keyword evidence="2" id="KW-1185">Reference proteome</keyword>
<dbReference type="RefSeq" id="WP_221026575.1">
    <property type="nucleotide sequence ID" value="NZ_JAIEZQ010000003.1"/>
</dbReference>
<dbReference type="Proteomes" id="UP000754710">
    <property type="component" value="Unassembled WGS sequence"/>
</dbReference>
<evidence type="ECO:0000313" key="2">
    <source>
        <dbReference type="Proteomes" id="UP000754710"/>
    </source>
</evidence>